<dbReference type="GO" id="GO:0005524">
    <property type="term" value="F:ATP binding"/>
    <property type="evidence" value="ECO:0007669"/>
    <property type="project" value="InterPro"/>
</dbReference>
<dbReference type="AlphaFoldDB" id="A0A0D2GZN1"/>
<evidence type="ECO:0000313" key="4">
    <source>
        <dbReference type="Proteomes" id="UP000053029"/>
    </source>
</evidence>
<feature type="region of interest" description="Disordered" evidence="1">
    <location>
        <begin position="1"/>
        <end position="22"/>
    </location>
</feature>
<reference evidence="3 4" key="1">
    <citation type="submission" date="2015-01" db="EMBL/GenBank/DDBJ databases">
        <title>The Genome Sequence of Fonsecaea pedrosoi CBS 271.37.</title>
        <authorList>
            <consortium name="The Broad Institute Genomics Platform"/>
            <person name="Cuomo C."/>
            <person name="de Hoog S."/>
            <person name="Gorbushina A."/>
            <person name="Stielow B."/>
            <person name="Teixiera M."/>
            <person name="Abouelleil A."/>
            <person name="Chapman S.B."/>
            <person name="Priest M."/>
            <person name="Young S.K."/>
            <person name="Wortman J."/>
            <person name="Nusbaum C."/>
            <person name="Birren B."/>
        </authorList>
    </citation>
    <scope>NUCLEOTIDE SEQUENCE [LARGE SCALE GENOMIC DNA]</scope>
    <source>
        <strain evidence="3 4">CBS 271.37</strain>
    </source>
</reference>
<dbReference type="SUPFAM" id="SSF56112">
    <property type="entry name" value="Protein kinase-like (PK-like)"/>
    <property type="match status" value="1"/>
</dbReference>
<dbReference type="InterPro" id="IPR025213">
    <property type="entry name" value="Sim4_Fta2"/>
</dbReference>
<dbReference type="PANTHER" id="PTHR37171:SF1">
    <property type="entry name" value="SERINE_THREONINE-PROTEIN KINASE YRZF-RELATED"/>
    <property type="match status" value="1"/>
</dbReference>
<dbReference type="GeneID" id="25301366"/>
<organism evidence="3 4">
    <name type="scientific">Fonsecaea pedrosoi CBS 271.37</name>
    <dbReference type="NCBI Taxonomy" id="1442368"/>
    <lineage>
        <taxon>Eukaryota</taxon>
        <taxon>Fungi</taxon>
        <taxon>Dikarya</taxon>
        <taxon>Ascomycota</taxon>
        <taxon>Pezizomycotina</taxon>
        <taxon>Eurotiomycetes</taxon>
        <taxon>Chaetothyriomycetidae</taxon>
        <taxon>Chaetothyriales</taxon>
        <taxon>Herpotrichiellaceae</taxon>
        <taxon>Fonsecaea</taxon>
    </lineage>
</organism>
<dbReference type="InterPro" id="IPR000719">
    <property type="entry name" value="Prot_kinase_dom"/>
</dbReference>
<dbReference type="PROSITE" id="PS50011">
    <property type="entry name" value="PROTEIN_KINASE_DOM"/>
    <property type="match status" value="1"/>
</dbReference>
<protein>
    <recommendedName>
        <fullName evidence="2">Protein kinase domain-containing protein</fullName>
    </recommendedName>
</protein>
<dbReference type="InterPro" id="IPR052396">
    <property type="entry name" value="Meiotic_Drive_Suppr_Kinase"/>
</dbReference>
<sequence>METDNSPCPDKDPQPQSSSNPHNFESLLLERFNQKDRKIRFLSYAGGGGAGHVFKVRIADKQYVLKIFKFDHPELNVSRLRGTNRRYLLDPFFIECRANGSLIQQGLNGQITPFCYGWVKIPARAEIYLSRKFEIHPLTWNRPPSAADQDMPGILFEWIDGHPLWRVRLSRDIADQIRAKLKALHSARVAHGDLRASNILVQTLESKVYLIDLSASITHPHIRFSLEKMQENQRDEAQGLETGLALLSQIPVNKNLSVANLSSSDEVSLERLFAESEYIKHLWVPPQPTCW</sequence>
<dbReference type="EMBL" id="KN846969">
    <property type="protein sequence ID" value="KIW86478.1"/>
    <property type="molecule type" value="Genomic_DNA"/>
</dbReference>
<dbReference type="Pfam" id="PF13095">
    <property type="entry name" value="FTA2"/>
    <property type="match status" value="1"/>
</dbReference>
<evidence type="ECO:0000313" key="3">
    <source>
        <dbReference type="EMBL" id="KIW86478.1"/>
    </source>
</evidence>
<dbReference type="HOGENOM" id="CLU_086722_0_0_1"/>
<dbReference type="Gene3D" id="1.10.510.10">
    <property type="entry name" value="Transferase(Phosphotransferase) domain 1"/>
    <property type="match status" value="1"/>
</dbReference>
<feature type="domain" description="Protein kinase" evidence="2">
    <location>
        <begin position="39"/>
        <end position="291"/>
    </location>
</feature>
<evidence type="ECO:0000259" key="2">
    <source>
        <dbReference type="PROSITE" id="PS50011"/>
    </source>
</evidence>
<evidence type="ECO:0000256" key="1">
    <source>
        <dbReference type="SAM" id="MobiDB-lite"/>
    </source>
</evidence>
<dbReference type="OrthoDB" id="3432781at2759"/>
<gene>
    <name evidence="3" type="ORF">Z517_01876</name>
</gene>
<dbReference type="VEuPathDB" id="FungiDB:Z517_01876"/>
<dbReference type="RefSeq" id="XP_013290286.1">
    <property type="nucleotide sequence ID" value="XM_013434832.1"/>
</dbReference>
<dbReference type="Proteomes" id="UP000053029">
    <property type="component" value="Unassembled WGS sequence"/>
</dbReference>
<dbReference type="InterPro" id="IPR011009">
    <property type="entry name" value="Kinase-like_dom_sf"/>
</dbReference>
<keyword evidence="4" id="KW-1185">Reference proteome</keyword>
<dbReference type="GO" id="GO:0004672">
    <property type="term" value="F:protein kinase activity"/>
    <property type="evidence" value="ECO:0007669"/>
    <property type="project" value="InterPro"/>
</dbReference>
<proteinExistence type="predicted"/>
<dbReference type="STRING" id="1442368.A0A0D2GZN1"/>
<dbReference type="PANTHER" id="PTHR37171">
    <property type="entry name" value="SERINE/THREONINE-PROTEIN KINASE YRZF-RELATED"/>
    <property type="match status" value="1"/>
</dbReference>
<accession>A0A0D2GZN1</accession>
<name>A0A0D2GZN1_9EURO</name>